<accession>A0A2P7QFS3</accession>
<keyword evidence="2" id="KW-1185">Reference proteome</keyword>
<dbReference type="EMBL" id="PXYI01000011">
    <property type="protein sequence ID" value="PSJ36819.1"/>
    <property type="molecule type" value="Genomic_DNA"/>
</dbReference>
<sequence>MITGSVGRNGANVRADVAAVQQLLNLRAADMGITPVRTDGVIDDATTAAIGRFQALVMGVPSDGRVEPVGRTFSALSATAPTALMQERVRATAGRARLSGERWFRANEARFPNSDRVSDLAPAFATQVESFLTALRRAPATVRVSSTRRNVHRAWIMHHAWRIAAGEIQPGAVPANPDVDILWDHGDLRSSKRAAQTMVELFGIRFKPSLTSNHIQGTAIDMTITWDHAIDVVDAAGRTHRIDQPRSGNTNTALHAVGATYGVHKLITDPPHWSANGR</sequence>
<dbReference type="AlphaFoldDB" id="A0A2P7QFS3"/>
<dbReference type="RefSeq" id="WP_106515632.1">
    <property type="nucleotide sequence ID" value="NZ_PXYI01000011.1"/>
</dbReference>
<evidence type="ECO:0008006" key="3">
    <source>
        <dbReference type="Google" id="ProtNLM"/>
    </source>
</evidence>
<dbReference type="Proteomes" id="UP000241167">
    <property type="component" value="Unassembled WGS sequence"/>
</dbReference>
<evidence type="ECO:0000313" key="1">
    <source>
        <dbReference type="EMBL" id="PSJ36819.1"/>
    </source>
</evidence>
<name>A0A2P7QFS3_9SPHN</name>
<comment type="caution">
    <text evidence="1">The sequence shown here is derived from an EMBL/GenBank/DDBJ whole genome shotgun (WGS) entry which is preliminary data.</text>
</comment>
<dbReference type="InterPro" id="IPR009045">
    <property type="entry name" value="Zn_M74/Hedgehog-like"/>
</dbReference>
<protein>
    <recommendedName>
        <fullName evidence="3">Peptidoglycan-binding protein</fullName>
    </recommendedName>
</protein>
<proteinExistence type="predicted"/>
<dbReference type="InterPro" id="IPR036365">
    <property type="entry name" value="PGBD-like_sf"/>
</dbReference>
<organism evidence="1 2">
    <name type="scientific">Allosphingosinicella deserti</name>
    <dbReference type="NCBI Taxonomy" id="2116704"/>
    <lineage>
        <taxon>Bacteria</taxon>
        <taxon>Pseudomonadati</taxon>
        <taxon>Pseudomonadota</taxon>
        <taxon>Alphaproteobacteria</taxon>
        <taxon>Sphingomonadales</taxon>
        <taxon>Sphingomonadaceae</taxon>
        <taxon>Allosphingosinicella</taxon>
    </lineage>
</organism>
<gene>
    <name evidence="1" type="ORF">C7I55_24200</name>
</gene>
<dbReference type="SUPFAM" id="SSF55166">
    <property type="entry name" value="Hedgehog/DD-peptidase"/>
    <property type="match status" value="1"/>
</dbReference>
<dbReference type="SUPFAM" id="SSF47090">
    <property type="entry name" value="PGBD-like"/>
    <property type="match status" value="1"/>
</dbReference>
<dbReference type="Gene3D" id="1.10.101.10">
    <property type="entry name" value="PGBD-like superfamily/PGBD"/>
    <property type="match status" value="1"/>
</dbReference>
<dbReference type="OrthoDB" id="192249at2"/>
<evidence type="ECO:0000313" key="2">
    <source>
        <dbReference type="Proteomes" id="UP000241167"/>
    </source>
</evidence>
<reference evidence="1 2" key="1">
    <citation type="submission" date="2018-03" db="EMBL/GenBank/DDBJ databases">
        <title>The draft genome of Sphingosinicella sp. GL-C-18.</title>
        <authorList>
            <person name="Liu L."/>
            <person name="Li L."/>
            <person name="Liang L."/>
            <person name="Zhang X."/>
            <person name="Wang T."/>
        </authorList>
    </citation>
    <scope>NUCLEOTIDE SEQUENCE [LARGE SCALE GENOMIC DNA]</scope>
    <source>
        <strain evidence="1 2">GL-C-18</strain>
    </source>
</reference>
<dbReference type="InterPro" id="IPR036366">
    <property type="entry name" value="PGBDSf"/>
</dbReference>